<dbReference type="RefSeq" id="WP_220202007.1">
    <property type="nucleotide sequence ID" value="NZ_BNJK01000001.1"/>
</dbReference>
<dbReference type="GO" id="GO:0005886">
    <property type="term" value="C:plasma membrane"/>
    <property type="evidence" value="ECO:0007669"/>
    <property type="project" value="UniProtKB-SubCell"/>
</dbReference>
<comment type="caution">
    <text evidence="8">The sequence shown here is derived from an EMBL/GenBank/DDBJ whole genome shotgun (WGS) entry which is preliminary data.</text>
</comment>
<dbReference type="Gene3D" id="1.20.1250.20">
    <property type="entry name" value="MFS general substrate transporter like domains"/>
    <property type="match status" value="2"/>
</dbReference>
<dbReference type="Proteomes" id="UP000597444">
    <property type="component" value="Unassembled WGS sequence"/>
</dbReference>
<evidence type="ECO:0000313" key="9">
    <source>
        <dbReference type="Proteomes" id="UP000597444"/>
    </source>
</evidence>
<dbReference type="InterPro" id="IPR036259">
    <property type="entry name" value="MFS_trans_sf"/>
</dbReference>
<evidence type="ECO:0000256" key="3">
    <source>
        <dbReference type="ARBA" id="ARBA00022692"/>
    </source>
</evidence>
<evidence type="ECO:0000256" key="4">
    <source>
        <dbReference type="ARBA" id="ARBA00022989"/>
    </source>
</evidence>
<feature type="transmembrane region" description="Helical" evidence="6">
    <location>
        <begin position="329"/>
        <end position="354"/>
    </location>
</feature>
<dbReference type="PANTHER" id="PTHR43124:SF10">
    <property type="entry name" value="PURINE EFFLUX PUMP PBUE"/>
    <property type="match status" value="1"/>
</dbReference>
<dbReference type="AlphaFoldDB" id="A0A8J3MYQ4"/>
<protein>
    <submittedName>
        <fullName evidence="8">MFS transporter</fullName>
    </submittedName>
</protein>
<feature type="domain" description="Major facilitator superfamily (MFS) profile" evidence="7">
    <location>
        <begin position="4"/>
        <end position="386"/>
    </location>
</feature>
<proteinExistence type="predicted"/>
<feature type="transmembrane region" description="Helical" evidence="6">
    <location>
        <begin position="294"/>
        <end position="317"/>
    </location>
</feature>
<accession>A0A8J3MYQ4</accession>
<evidence type="ECO:0000256" key="1">
    <source>
        <dbReference type="ARBA" id="ARBA00004651"/>
    </source>
</evidence>
<feature type="transmembrane region" description="Helical" evidence="6">
    <location>
        <begin position="128"/>
        <end position="147"/>
    </location>
</feature>
<dbReference type="PANTHER" id="PTHR43124">
    <property type="entry name" value="PURINE EFFLUX PUMP PBUE"/>
    <property type="match status" value="1"/>
</dbReference>
<evidence type="ECO:0000256" key="5">
    <source>
        <dbReference type="ARBA" id="ARBA00023136"/>
    </source>
</evidence>
<keyword evidence="4 6" id="KW-1133">Transmembrane helix</keyword>
<gene>
    <name evidence="8" type="ORF">KSF_011350</name>
</gene>
<evidence type="ECO:0000256" key="6">
    <source>
        <dbReference type="SAM" id="Phobius"/>
    </source>
</evidence>
<feature type="transmembrane region" description="Helical" evidence="6">
    <location>
        <begin position="159"/>
        <end position="181"/>
    </location>
</feature>
<evidence type="ECO:0000256" key="2">
    <source>
        <dbReference type="ARBA" id="ARBA00022475"/>
    </source>
</evidence>
<feature type="transmembrane region" description="Helical" evidence="6">
    <location>
        <begin position="38"/>
        <end position="58"/>
    </location>
</feature>
<comment type="subcellular location">
    <subcellularLocation>
        <location evidence="1">Cell membrane</location>
        <topology evidence="1">Multi-pass membrane protein</topology>
    </subcellularLocation>
</comment>
<keyword evidence="2" id="KW-1003">Cell membrane</keyword>
<dbReference type="InterPro" id="IPR020846">
    <property type="entry name" value="MFS_dom"/>
</dbReference>
<dbReference type="GO" id="GO:0022857">
    <property type="term" value="F:transmembrane transporter activity"/>
    <property type="evidence" value="ECO:0007669"/>
    <property type="project" value="InterPro"/>
</dbReference>
<feature type="transmembrane region" description="Helical" evidence="6">
    <location>
        <begin position="70"/>
        <end position="89"/>
    </location>
</feature>
<name>A0A8J3MYQ4_9CHLR</name>
<feature type="transmembrane region" description="Helical" evidence="6">
    <location>
        <begin position="268"/>
        <end position="288"/>
    </location>
</feature>
<evidence type="ECO:0000259" key="7">
    <source>
        <dbReference type="PROSITE" id="PS50850"/>
    </source>
</evidence>
<dbReference type="Pfam" id="PF07690">
    <property type="entry name" value="MFS_1"/>
    <property type="match status" value="1"/>
</dbReference>
<dbReference type="PROSITE" id="PS50850">
    <property type="entry name" value="MFS"/>
    <property type="match status" value="1"/>
</dbReference>
<feature type="transmembrane region" description="Helical" evidence="6">
    <location>
        <begin position="95"/>
        <end position="116"/>
    </location>
</feature>
<dbReference type="InterPro" id="IPR011701">
    <property type="entry name" value="MFS"/>
</dbReference>
<sequence length="406" mass="42199">MPFALFILALGAFAVGTDEYLVAGLLPNVAADMGVPVGVAGQLVTLFGITYAVGSPVLALTTAHVDRKRLLLSAIVIFALANLAAVFVPTARWLFVTRFVAALAASIYTPTAMATATQLLDPKRQGQAIAAIMAGITGAIVLGLPLGSWVGNLFGWRTAFAMVAAIGVIVTLLIAFVLPRITPSDHVITWRERVNFLSQRNVLLALAISFVALVGANSVLTYIMPLLLRLTTFTAVALSLVLFASGVASVAGNLLGGLLSDRWGTRRLLVRVFTFMMLNALCFSLLMLATKSVLLDIVVVVAFVVWGLVGWLGAPALNSYLVSLAPQSATVALSLNMTALYLGIAGGGIIGGLVLTIGSIAYLGVVVGVIEALALGLVLVSVSKVASVNQQASDRGSAVLLQGNED</sequence>
<evidence type="ECO:0000313" key="8">
    <source>
        <dbReference type="EMBL" id="GHO91087.1"/>
    </source>
</evidence>
<organism evidence="8 9">
    <name type="scientific">Reticulibacter mediterranei</name>
    <dbReference type="NCBI Taxonomy" id="2778369"/>
    <lineage>
        <taxon>Bacteria</taxon>
        <taxon>Bacillati</taxon>
        <taxon>Chloroflexota</taxon>
        <taxon>Ktedonobacteria</taxon>
        <taxon>Ktedonobacterales</taxon>
        <taxon>Reticulibacteraceae</taxon>
        <taxon>Reticulibacter</taxon>
    </lineage>
</organism>
<dbReference type="InterPro" id="IPR050189">
    <property type="entry name" value="MFS_Efflux_Transporters"/>
</dbReference>
<keyword evidence="9" id="KW-1185">Reference proteome</keyword>
<feature type="transmembrane region" description="Helical" evidence="6">
    <location>
        <begin position="360"/>
        <end position="382"/>
    </location>
</feature>
<dbReference type="EMBL" id="BNJK01000001">
    <property type="protein sequence ID" value="GHO91087.1"/>
    <property type="molecule type" value="Genomic_DNA"/>
</dbReference>
<feature type="transmembrane region" description="Helical" evidence="6">
    <location>
        <begin position="230"/>
        <end position="256"/>
    </location>
</feature>
<dbReference type="CDD" id="cd17324">
    <property type="entry name" value="MFS_NepI_like"/>
    <property type="match status" value="1"/>
</dbReference>
<keyword evidence="3 6" id="KW-0812">Transmembrane</keyword>
<feature type="transmembrane region" description="Helical" evidence="6">
    <location>
        <begin position="202"/>
        <end position="224"/>
    </location>
</feature>
<reference evidence="8" key="1">
    <citation type="submission" date="2020-10" db="EMBL/GenBank/DDBJ databases">
        <title>Taxonomic study of unclassified bacteria belonging to the class Ktedonobacteria.</title>
        <authorList>
            <person name="Yabe S."/>
            <person name="Wang C.M."/>
            <person name="Zheng Y."/>
            <person name="Sakai Y."/>
            <person name="Cavaletti L."/>
            <person name="Monciardini P."/>
            <person name="Donadio S."/>
        </authorList>
    </citation>
    <scope>NUCLEOTIDE SEQUENCE</scope>
    <source>
        <strain evidence="8">ID150040</strain>
    </source>
</reference>
<dbReference type="SUPFAM" id="SSF103473">
    <property type="entry name" value="MFS general substrate transporter"/>
    <property type="match status" value="1"/>
</dbReference>
<keyword evidence="5 6" id="KW-0472">Membrane</keyword>